<sequence length="170" mass="19047">MTVDYHILVVNRTKHVLVCIWCFIAHEAVMIPLNSYERPKGRWHNSPVTDAETRLKSDLLQVVRRGGDRRRTGSWDVDSNLALSHWPLRAAGILGQVWQPCSHAQEGSQGARGEPSTLERLAGSSCIWELTSAPADMAVTERVRSIRRVLGEFVFSECADVSVREVLISL</sequence>
<dbReference type="Proteomes" id="UP000527355">
    <property type="component" value="Unassembled WGS sequence"/>
</dbReference>
<keyword evidence="2" id="KW-1185">Reference proteome</keyword>
<name>A0A7J7VIR9_MYOMY</name>
<reference evidence="1 2" key="1">
    <citation type="journal article" date="2020" name="Nature">
        <title>Six reference-quality genomes reveal evolution of bat adaptations.</title>
        <authorList>
            <person name="Jebb D."/>
            <person name="Huang Z."/>
            <person name="Pippel M."/>
            <person name="Hughes G.M."/>
            <person name="Lavrichenko K."/>
            <person name="Devanna P."/>
            <person name="Winkler S."/>
            <person name="Jermiin L.S."/>
            <person name="Skirmuntt E.C."/>
            <person name="Katzourakis A."/>
            <person name="Burkitt-Gray L."/>
            <person name="Ray D.A."/>
            <person name="Sullivan K.A.M."/>
            <person name="Roscito J.G."/>
            <person name="Kirilenko B.M."/>
            <person name="Davalos L.M."/>
            <person name="Corthals A.P."/>
            <person name="Power M.L."/>
            <person name="Jones G."/>
            <person name="Ransome R.D."/>
            <person name="Dechmann D.K.N."/>
            <person name="Locatelli A.G."/>
            <person name="Puechmaille S.J."/>
            <person name="Fedrigo O."/>
            <person name="Jarvis E.D."/>
            <person name="Hiller M."/>
            <person name="Vernes S.C."/>
            <person name="Myers E.W."/>
            <person name="Teeling E.C."/>
        </authorList>
    </citation>
    <scope>NUCLEOTIDE SEQUENCE [LARGE SCALE GENOMIC DNA]</scope>
    <source>
        <strain evidence="1">MMyoMyo1</strain>
        <tissue evidence="1">Flight muscle</tissue>
    </source>
</reference>
<protein>
    <submittedName>
        <fullName evidence="1">Uncharacterized protein</fullName>
    </submittedName>
</protein>
<organism evidence="1 2">
    <name type="scientific">Myotis myotis</name>
    <name type="common">Greater mouse-eared bat</name>
    <name type="synonym">Vespertilio myotis</name>
    <dbReference type="NCBI Taxonomy" id="51298"/>
    <lineage>
        <taxon>Eukaryota</taxon>
        <taxon>Metazoa</taxon>
        <taxon>Chordata</taxon>
        <taxon>Craniata</taxon>
        <taxon>Vertebrata</taxon>
        <taxon>Euteleostomi</taxon>
        <taxon>Mammalia</taxon>
        <taxon>Eutheria</taxon>
        <taxon>Laurasiatheria</taxon>
        <taxon>Chiroptera</taxon>
        <taxon>Yangochiroptera</taxon>
        <taxon>Vespertilionidae</taxon>
        <taxon>Myotis</taxon>
    </lineage>
</organism>
<comment type="caution">
    <text evidence="1">The sequence shown here is derived from an EMBL/GenBank/DDBJ whole genome shotgun (WGS) entry which is preliminary data.</text>
</comment>
<proteinExistence type="predicted"/>
<evidence type="ECO:0000313" key="1">
    <source>
        <dbReference type="EMBL" id="KAF6324846.1"/>
    </source>
</evidence>
<gene>
    <name evidence="1" type="ORF">mMyoMyo1_008301</name>
</gene>
<dbReference type="AlphaFoldDB" id="A0A7J7VIR9"/>
<dbReference type="EMBL" id="JABWUV010000010">
    <property type="protein sequence ID" value="KAF6324846.1"/>
    <property type="molecule type" value="Genomic_DNA"/>
</dbReference>
<accession>A0A7J7VIR9</accession>
<evidence type="ECO:0000313" key="2">
    <source>
        <dbReference type="Proteomes" id="UP000527355"/>
    </source>
</evidence>